<name>A0A239AVC9_9ACTN</name>
<feature type="transmembrane region" description="Helical" evidence="2">
    <location>
        <begin position="12"/>
        <end position="34"/>
    </location>
</feature>
<keyword evidence="4" id="KW-1185">Reference proteome</keyword>
<accession>A0A239AVC9</accession>
<feature type="region of interest" description="Disordered" evidence="1">
    <location>
        <begin position="58"/>
        <end position="112"/>
    </location>
</feature>
<dbReference type="OrthoDB" id="3292578at2"/>
<evidence type="ECO:0000313" key="3">
    <source>
        <dbReference type="EMBL" id="SNR99272.1"/>
    </source>
</evidence>
<keyword evidence="2" id="KW-0812">Transmembrane</keyword>
<dbReference type="AlphaFoldDB" id="A0A239AVC9"/>
<reference evidence="3 4" key="1">
    <citation type="submission" date="2017-06" db="EMBL/GenBank/DDBJ databases">
        <authorList>
            <person name="Kim H.J."/>
            <person name="Triplett B.A."/>
        </authorList>
    </citation>
    <scope>NUCLEOTIDE SEQUENCE [LARGE SCALE GENOMIC DNA]</scope>
    <source>
        <strain evidence="3 4">DSM 43151</strain>
    </source>
</reference>
<dbReference type="EMBL" id="FZNR01000008">
    <property type="protein sequence ID" value="SNR99272.1"/>
    <property type="molecule type" value="Genomic_DNA"/>
</dbReference>
<organism evidence="3 4">
    <name type="scientific">Actinoplanes regularis</name>
    <dbReference type="NCBI Taxonomy" id="52697"/>
    <lineage>
        <taxon>Bacteria</taxon>
        <taxon>Bacillati</taxon>
        <taxon>Actinomycetota</taxon>
        <taxon>Actinomycetes</taxon>
        <taxon>Micromonosporales</taxon>
        <taxon>Micromonosporaceae</taxon>
        <taxon>Actinoplanes</taxon>
    </lineage>
</organism>
<proteinExistence type="predicted"/>
<protein>
    <recommendedName>
        <fullName evidence="5">DNA mismatch repair protein MutL</fullName>
    </recommendedName>
</protein>
<keyword evidence="2" id="KW-1133">Transmembrane helix</keyword>
<evidence type="ECO:0008006" key="5">
    <source>
        <dbReference type="Google" id="ProtNLM"/>
    </source>
</evidence>
<dbReference type="Proteomes" id="UP000198415">
    <property type="component" value="Unassembled WGS sequence"/>
</dbReference>
<dbReference type="RefSeq" id="WP_089295081.1">
    <property type="nucleotide sequence ID" value="NZ_BOMU01000050.1"/>
</dbReference>
<gene>
    <name evidence="3" type="ORF">SAMN06264365_108132</name>
</gene>
<sequence length="201" mass="20791">MSLVRSSRWFPVAGWFVATATSIVLSWVALLPVLNAARADVGALPDIDQIPAADVTLAPPATSTPTGSPARSAPATAAPGAEPTKTGGPTRKPATTKPTAAATTKPATTTVDGWTVTTGADGVRTYVRSFSVEGGRAVIKMTSDGVVSLVTATPADGFTVEKTQSSPTDLAVYFNETNHSFIIRAIWFNDAPFTEVNEIGS</sequence>
<evidence type="ECO:0000256" key="2">
    <source>
        <dbReference type="SAM" id="Phobius"/>
    </source>
</evidence>
<evidence type="ECO:0000256" key="1">
    <source>
        <dbReference type="SAM" id="MobiDB-lite"/>
    </source>
</evidence>
<evidence type="ECO:0000313" key="4">
    <source>
        <dbReference type="Proteomes" id="UP000198415"/>
    </source>
</evidence>
<keyword evidence="2" id="KW-0472">Membrane</keyword>